<dbReference type="Gene3D" id="3.30.2090.10">
    <property type="entry name" value="Multidrug efflux transporter AcrB TolC docking domain, DN and DC subdomains"/>
    <property type="match status" value="2"/>
</dbReference>
<evidence type="ECO:0000256" key="7">
    <source>
        <dbReference type="ARBA" id="ARBA00023136"/>
    </source>
</evidence>
<evidence type="ECO:0000256" key="2">
    <source>
        <dbReference type="ARBA" id="ARBA00022448"/>
    </source>
</evidence>
<dbReference type="EMBL" id="VLJS01000080">
    <property type="protein sequence ID" value="TWH05966.1"/>
    <property type="molecule type" value="Genomic_DNA"/>
</dbReference>
<proteinExistence type="predicted"/>
<dbReference type="Gene3D" id="3.30.70.1320">
    <property type="entry name" value="Multidrug efflux transporter AcrB pore domain like"/>
    <property type="match status" value="1"/>
</dbReference>
<dbReference type="Pfam" id="PF00873">
    <property type="entry name" value="ACR_tran"/>
    <property type="match status" value="1"/>
</dbReference>
<dbReference type="GO" id="GO:0042910">
    <property type="term" value="F:xenobiotic transmembrane transporter activity"/>
    <property type="evidence" value="ECO:0007669"/>
    <property type="project" value="TreeGrafter"/>
</dbReference>
<keyword evidence="6 9" id="KW-1133">Transmembrane helix</keyword>
<dbReference type="FunFam" id="1.20.1640.10:FF:000001">
    <property type="entry name" value="Efflux pump membrane transporter"/>
    <property type="match status" value="1"/>
</dbReference>
<feature type="region of interest" description="Disordered" evidence="8">
    <location>
        <begin position="1040"/>
        <end position="1087"/>
    </location>
</feature>
<keyword evidence="7 9" id="KW-0472">Membrane</keyword>
<feature type="transmembrane region" description="Helical" evidence="9">
    <location>
        <begin position="884"/>
        <end position="914"/>
    </location>
</feature>
<feature type="transmembrane region" description="Helical" evidence="9">
    <location>
        <begin position="972"/>
        <end position="991"/>
    </location>
</feature>
<gene>
    <name evidence="10" type="ORF">L613_000500000310</name>
</gene>
<keyword evidence="11" id="KW-1185">Reference proteome</keyword>
<feature type="transmembrane region" description="Helical" evidence="9">
    <location>
        <begin position="529"/>
        <end position="549"/>
    </location>
</feature>
<evidence type="ECO:0000313" key="10">
    <source>
        <dbReference type="EMBL" id="TWH05966.1"/>
    </source>
</evidence>
<dbReference type="Proteomes" id="UP000321583">
    <property type="component" value="Unassembled WGS sequence"/>
</dbReference>
<sequence>MKFTDIFINKPVLALVVSLFILLLGLRSFSELNVRQYPELQNAVVTVSTAYYGADADLMQGFITTPLEREVASAEGIDYLTSTSAAGISTIQAYIRLDHDANEALTQIAAKVNKLRSQLPAESEDPVIDLQQGQQIAAMYVSFASDRLDNNQITDYLVRAVEPRIATIPGVQRAEILGAGTFAMRVWLKPDRMTALRVTASDVHQALQANNVLSALGSTKGQMVAVDLTARTDLRSPEEFRRLIVREENGAIVRLGDVADVELGSESYGTSVQINGDAATFMGIFVSPDANSLDVIEEVRRVWDEEIVPQLPEGIEASIPYDSTEAIEDAINEVVRTIIEAVVIVIVVIFLFLGSLRSVLVPAVTVPLSLVGVMFLMLLLGYTINLLTLLAMVLAIGIVVDDAIIVLENIHRHIEEGMSPHDAAIKGARELAWPVVAMTTTLVAVYLPIGFQGGLTGVLFTEFAFTLAGSVLLSGVIALTLSPMMCARILKPHANGAGKGRLEGWLDARFEKLRSGYQRRLHGALETRSVIAVFGLLVLVSCGLLYWTAPKEPAPLEDEGFIFAIGSADAYTTLDYVERYTAQINAMAAEIPEVNDFFLFNGGFGGGGGASNSAMAGFVLKPWSERERSTNQVLQQELQPKLAQVTGLNTFALVPPSLPTAGGDGGGEFLVLGIGSLQQLNELSDAILQKAMESRRFIFLDKDLKIDKPRVEVQIDREKAASLGIDMRTLAADMAAMLSGGYTNRFAMENRSYRVIPQVRRSDRLNADQLRNYYTRTRDGELVPLSTLVTLKETAQPQTLKRFQQLNAVAITFAPRPGVSKGEALRVLEEAAAEVLPQGYSVDYAGESRQYKQEGATMLVTLGFALVAIFLVLAAQFESFRDALIMLVTVPMAISGALLVLNFLALVAGALQIAGIEAFPGMSINIYTQVGLVTLVGVISKHGILIVEFANKLQLQGLSRREAIEQAAGIRLRPVLMTTAALVFAMIPLLLAKGPGAAARFSLGMVIASGMTIGTAFTLFVLPAFYLYLARDHSHDRVAAREAGATGEPAGPRRPRWRRGLPAAQAVGTGASRSTRPSSFSSAHSAGGTSTAIEATFARTCSGVRAPGITAATTSGAAANCRATVRRSTPWRSQAACTRARLPGAQSGTSPS</sequence>
<organism evidence="10 11">
    <name type="scientific">Pseudoxanthomonas taiwanensis J19</name>
    <dbReference type="NCBI Taxonomy" id="935569"/>
    <lineage>
        <taxon>Bacteria</taxon>
        <taxon>Pseudomonadati</taxon>
        <taxon>Pseudomonadota</taxon>
        <taxon>Gammaproteobacteria</taxon>
        <taxon>Lysobacterales</taxon>
        <taxon>Lysobacteraceae</taxon>
        <taxon>Pseudoxanthomonas</taxon>
    </lineage>
</organism>
<evidence type="ECO:0000256" key="8">
    <source>
        <dbReference type="SAM" id="MobiDB-lite"/>
    </source>
</evidence>
<evidence type="ECO:0000313" key="11">
    <source>
        <dbReference type="Proteomes" id="UP000321583"/>
    </source>
</evidence>
<keyword evidence="4" id="KW-0997">Cell inner membrane</keyword>
<comment type="caution">
    <text evidence="10">The sequence shown here is derived from an EMBL/GenBank/DDBJ whole genome shotgun (WGS) entry which is preliminary data.</text>
</comment>
<feature type="compositionally biased region" description="Low complexity" evidence="8">
    <location>
        <begin position="1060"/>
        <end position="1087"/>
    </location>
</feature>
<dbReference type="SUPFAM" id="SSF82693">
    <property type="entry name" value="Multidrug efflux transporter AcrB pore domain, PN1, PN2, PC1 and PC2 subdomains"/>
    <property type="match status" value="3"/>
</dbReference>
<dbReference type="GO" id="GO:0005886">
    <property type="term" value="C:plasma membrane"/>
    <property type="evidence" value="ECO:0007669"/>
    <property type="project" value="UniProtKB-SubCell"/>
</dbReference>
<evidence type="ECO:0000256" key="3">
    <source>
        <dbReference type="ARBA" id="ARBA00022475"/>
    </source>
</evidence>
<evidence type="ECO:0000256" key="9">
    <source>
        <dbReference type="SAM" id="Phobius"/>
    </source>
</evidence>
<comment type="subcellular location">
    <subcellularLocation>
        <location evidence="1">Cell inner membrane</location>
        <topology evidence="1">Multi-pass membrane protein</topology>
    </subcellularLocation>
</comment>
<dbReference type="PANTHER" id="PTHR32063">
    <property type="match status" value="1"/>
</dbReference>
<feature type="region of interest" description="Disordered" evidence="8">
    <location>
        <begin position="1132"/>
        <end position="1152"/>
    </location>
</feature>
<feature type="transmembrane region" description="Helical" evidence="9">
    <location>
        <begin position="386"/>
        <end position="410"/>
    </location>
</feature>
<dbReference type="SUPFAM" id="SSF82866">
    <property type="entry name" value="Multidrug efflux transporter AcrB transmembrane domain"/>
    <property type="match status" value="2"/>
</dbReference>
<feature type="transmembrane region" description="Helical" evidence="9">
    <location>
        <begin position="431"/>
        <end position="451"/>
    </location>
</feature>
<evidence type="ECO:0000256" key="1">
    <source>
        <dbReference type="ARBA" id="ARBA00004429"/>
    </source>
</evidence>
<dbReference type="AlphaFoldDB" id="A0A562D8B9"/>
<feature type="transmembrane region" description="Helical" evidence="9">
    <location>
        <begin position="856"/>
        <end position="877"/>
    </location>
</feature>
<feature type="transmembrane region" description="Helical" evidence="9">
    <location>
        <begin position="1003"/>
        <end position="1029"/>
    </location>
</feature>
<accession>A0A562D8B9</accession>
<keyword evidence="5 9" id="KW-0812">Transmembrane</keyword>
<name>A0A562D8B9_9GAMM</name>
<dbReference type="PRINTS" id="PR00702">
    <property type="entry name" value="ACRIFLAVINRP"/>
</dbReference>
<evidence type="ECO:0000256" key="4">
    <source>
        <dbReference type="ARBA" id="ARBA00022519"/>
    </source>
</evidence>
<keyword evidence="2" id="KW-0813">Transport</keyword>
<reference evidence="10 11" key="1">
    <citation type="submission" date="2019-07" db="EMBL/GenBank/DDBJ databases">
        <title>Genome sequencing of lignin-degrading bacterial isolates.</title>
        <authorList>
            <person name="Gladden J."/>
        </authorList>
    </citation>
    <scope>NUCLEOTIDE SEQUENCE [LARGE SCALE GENOMIC DNA]</scope>
    <source>
        <strain evidence="10 11">J19</strain>
    </source>
</reference>
<dbReference type="InterPro" id="IPR027463">
    <property type="entry name" value="AcrB_DN_DC_subdom"/>
</dbReference>
<feature type="transmembrane region" description="Helical" evidence="9">
    <location>
        <begin position="926"/>
        <end position="951"/>
    </location>
</feature>
<dbReference type="InterPro" id="IPR001036">
    <property type="entry name" value="Acrflvin-R"/>
</dbReference>
<dbReference type="Gene3D" id="3.30.70.1430">
    <property type="entry name" value="Multidrug efflux transporter AcrB pore domain"/>
    <property type="match status" value="2"/>
</dbReference>
<dbReference type="Gene3D" id="3.30.70.1440">
    <property type="entry name" value="Multidrug efflux transporter AcrB pore domain"/>
    <property type="match status" value="1"/>
</dbReference>
<evidence type="ECO:0000256" key="6">
    <source>
        <dbReference type="ARBA" id="ARBA00022989"/>
    </source>
</evidence>
<feature type="transmembrane region" description="Helical" evidence="9">
    <location>
        <begin position="334"/>
        <end position="353"/>
    </location>
</feature>
<dbReference type="PANTHER" id="PTHR32063:SF14">
    <property type="entry name" value="BLL4319 PROTEIN"/>
    <property type="match status" value="1"/>
</dbReference>
<dbReference type="Gene3D" id="1.20.1640.10">
    <property type="entry name" value="Multidrug efflux transporter AcrB transmembrane domain"/>
    <property type="match status" value="2"/>
</dbReference>
<feature type="transmembrane region" description="Helical" evidence="9">
    <location>
        <begin position="463"/>
        <end position="481"/>
    </location>
</feature>
<evidence type="ECO:0000256" key="5">
    <source>
        <dbReference type="ARBA" id="ARBA00022692"/>
    </source>
</evidence>
<protein>
    <submittedName>
        <fullName evidence="10">Multidrug efflux pump</fullName>
    </submittedName>
</protein>
<keyword evidence="3" id="KW-1003">Cell membrane</keyword>
<feature type="transmembrane region" description="Helical" evidence="9">
    <location>
        <begin position="360"/>
        <end position="380"/>
    </location>
</feature>
<dbReference type="SUPFAM" id="SSF82714">
    <property type="entry name" value="Multidrug efflux transporter AcrB TolC docking domain, DN and DC subdomains"/>
    <property type="match status" value="2"/>
</dbReference>